<evidence type="ECO:0000256" key="1">
    <source>
        <dbReference type="SAM" id="Coils"/>
    </source>
</evidence>
<proteinExistence type="predicted"/>
<reference evidence="3" key="1">
    <citation type="submission" date="2016-11" db="EMBL/GenBank/DDBJ databases">
        <authorList>
            <person name="Guldener U."/>
        </authorList>
    </citation>
    <scope>NUCLEOTIDE SEQUENCE [LARGE SCALE GENOMIC DNA]</scope>
</reference>
<evidence type="ECO:0000313" key="2">
    <source>
        <dbReference type="EMBL" id="SGZ40493.1"/>
    </source>
</evidence>
<accession>A0A1L0CNL6</accession>
<feature type="coiled-coil region" evidence="1">
    <location>
        <begin position="1"/>
        <end position="38"/>
    </location>
</feature>
<dbReference type="AlphaFoldDB" id="A0A1L0CNL6"/>
<name>A0A1L0CNL6_9ASCO</name>
<sequence length="230" mass="25983">MNNSNNKNNKKILKMKELQDLQKQFEGIETENSKLTTVIGKIKQEINWYSTYINKCKTENPTTFNRLVNGVSDGSEGINMLDLELNSNKTTKNKINKKQAKAITNSKKNAEKSDFNTNIGLANGFDDIGIDLGFLETSVEKQQDIIVDDIYFDPGTFNNNSLLKNDLSTSNSNLNLNQLGFNNIIGSQYPQGSILQQVQQYHDQQKINSFPNTNDELMMMNSIKDALNNI</sequence>
<evidence type="ECO:0000313" key="3">
    <source>
        <dbReference type="Proteomes" id="UP000183365"/>
    </source>
</evidence>
<keyword evidence="3" id="KW-1185">Reference proteome</keyword>
<organism evidence="2 3">
    <name type="scientific">Hanseniaspora guilliermondii</name>
    <dbReference type="NCBI Taxonomy" id="56406"/>
    <lineage>
        <taxon>Eukaryota</taxon>
        <taxon>Fungi</taxon>
        <taxon>Dikarya</taxon>
        <taxon>Ascomycota</taxon>
        <taxon>Saccharomycotina</taxon>
        <taxon>Saccharomycetes</taxon>
        <taxon>Saccharomycodales</taxon>
        <taxon>Saccharomycodaceae</taxon>
        <taxon>Hanseniaspora</taxon>
    </lineage>
</organism>
<protein>
    <submittedName>
        <fullName evidence="2">Uncharacterized protein</fullName>
    </submittedName>
</protein>
<gene>
    <name evidence="2" type="ORF">HGUI_02693</name>
</gene>
<dbReference type="EMBL" id="FQNF01000052">
    <property type="protein sequence ID" value="SGZ40493.1"/>
    <property type="molecule type" value="Genomic_DNA"/>
</dbReference>
<dbReference type="Proteomes" id="UP000183365">
    <property type="component" value="Unassembled WGS sequence"/>
</dbReference>
<dbReference type="OrthoDB" id="3973257at2759"/>
<keyword evidence="1" id="KW-0175">Coiled coil</keyword>
<dbReference type="VEuPathDB" id="FungiDB:HGUI_02693"/>